<dbReference type="RefSeq" id="WP_152708730.1">
    <property type="nucleotide sequence ID" value="NZ_VOSJ01000001.1"/>
</dbReference>
<organism evidence="2 3">
    <name type="scientific">Microvirga tunisiensis</name>
    <dbReference type="NCBI Taxonomy" id="2108360"/>
    <lineage>
        <taxon>Bacteria</taxon>
        <taxon>Pseudomonadati</taxon>
        <taxon>Pseudomonadota</taxon>
        <taxon>Alphaproteobacteria</taxon>
        <taxon>Hyphomicrobiales</taxon>
        <taxon>Methylobacteriaceae</taxon>
        <taxon>Microvirga</taxon>
    </lineage>
</organism>
<evidence type="ECO:0000256" key="1">
    <source>
        <dbReference type="SAM" id="SignalP"/>
    </source>
</evidence>
<keyword evidence="1" id="KW-0732">Signal</keyword>
<feature type="chain" id="PRO_5030135224" description="Lipoprotein" evidence="1">
    <location>
        <begin position="21"/>
        <end position="73"/>
    </location>
</feature>
<dbReference type="Proteomes" id="UP000403266">
    <property type="component" value="Unassembled WGS sequence"/>
</dbReference>
<keyword evidence="3" id="KW-1185">Reference proteome</keyword>
<feature type="signal peptide" evidence="1">
    <location>
        <begin position="1"/>
        <end position="20"/>
    </location>
</feature>
<gene>
    <name evidence="2" type="ORF">FS320_01005</name>
</gene>
<dbReference type="AlphaFoldDB" id="A0A5N7MA99"/>
<dbReference type="PROSITE" id="PS51257">
    <property type="entry name" value="PROKAR_LIPOPROTEIN"/>
    <property type="match status" value="1"/>
</dbReference>
<protein>
    <recommendedName>
        <fullName evidence="4">Lipoprotein</fullName>
    </recommendedName>
</protein>
<evidence type="ECO:0008006" key="4">
    <source>
        <dbReference type="Google" id="ProtNLM"/>
    </source>
</evidence>
<comment type="caution">
    <text evidence="2">The sequence shown here is derived from an EMBL/GenBank/DDBJ whole genome shotgun (WGS) entry which is preliminary data.</text>
</comment>
<reference evidence="2 3" key="1">
    <citation type="journal article" date="2019" name="Syst. Appl. Microbiol.">
        <title>Microvirga tunisiensis sp. nov., a root nodule symbiotic bacterium isolated from Lupinus micranthus and L. luteus grown in Northern Tunisia.</title>
        <authorList>
            <person name="Msaddak A."/>
            <person name="Rejili M."/>
            <person name="Duran D."/>
            <person name="Mars M."/>
            <person name="Palacios J.M."/>
            <person name="Ruiz-Argueso T."/>
            <person name="Rey L."/>
            <person name="Imperial J."/>
        </authorList>
    </citation>
    <scope>NUCLEOTIDE SEQUENCE [LARGE SCALE GENOMIC DNA]</scope>
    <source>
        <strain evidence="2 3">Lmie10</strain>
    </source>
</reference>
<sequence length="73" mass="8107">MIKPVTLALLGLGLAGCANVSDAPVAGKETFVPLTNQAYYIEQKPFDDDAWMYPPEEQRLRKSTRTSRVIVKP</sequence>
<evidence type="ECO:0000313" key="2">
    <source>
        <dbReference type="EMBL" id="MPR23833.1"/>
    </source>
</evidence>
<proteinExistence type="predicted"/>
<evidence type="ECO:0000313" key="3">
    <source>
        <dbReference type="Proteomes" id="UP000403266"/>
    </source>
</evidence>
<accession>A0A5N7MA99</accession>
<dbReference type="EMBL" id="VOSK01000001">
    <property type="protein sequence ID" value="MPR23833.1"/>
    <property type="molecule type" value="Genomic_DNA"/>
</dbReference>
<name>A0A5N7MA99_9HYPH</name>